<accession>A0A2G9UZ39</accession>
<reference evidence="2 3" key="1">
    <citation type="submission" date="2015-09" db="EMBL/GenBank/DDBJ databases">
        <title>Draft genome of the parasitic nematode Teladorsagia circumcincta isolate WARC Sus (inbred).</title>
        <authorList>
            <person name="Mitreva M."/>
        </authorList>
    </citation>
    <scope>NUCLEOTIDE SEQUENCE [LARGE SCALE GENOMIC DNA]</scope>
    <source>
        <strain evidence="2 3">S</strain>
    </source>
</reference>
<name>A0A2G9UZ39_TELCI</name>
<keyword evidence="3" id="KW-1185">Reference proteome</keyword>
<evidence type="ECO:0000313" key="2">
    <source>
        <dbReference type="EMBL" id="PIO75473.1"/>
    </source>
</evidence>
<organism evidence="2 3">
    <name type="scientific">Teladorsagia circumcincta</name>
    <name type="common">Brown stomach worm</name>
    <name type="synonym">Ostertagia circumcincta</name>
    <dbReference type="NCBI Taxonomy" id="45464"/>
    <lineage>
        <taxon>Eukaryota</taxon>
        <taxon>Metazoa</taxon>
        <taxon>Ecdysozoa</taxon>
        <taxon>Nematoda</taxon>
        <taxon>Chromadorea</taxon>
        <taxon>Rhabditida</taxon>
        <taxon>Rhabditina</taxon>
        <taxon>Rhabditomorpha</taxon>
        <taxon>Strongyloidea</taxon>
        <taxon>Trichostrongylidae</taxon>
        <taxon>Teladorsagia</taxon>
    </lineage>
</organism>
<sequence length="148" mass="16366">MIYTTEDVPAAQERTEVESNSSENATKKRKKRTVKADLPQEPPEKKTKSWSRRKVPSPVEQLSSSTGESPKAVRRSRNRRPKTLNGLKEHASENVGNDSLLTRALLKGEALETCSSSSASPQRSNEVIEGLKRTRQIAVELSPSNVVV</sequence>
<feature type="region of interest" description="Disordered" evidence="1">
    <location>
        <begin position="1"/>
        <end position="99"/>
    </location>
</feature>
<dbReference type="AlphaFoldDB" id="A0A2G9UZ39"/>
<feature type="compositionally biased region" description="Basic residues" evidence="1">
    <location>
        <begin position="72"/>
        <end position="82"/>
    </location>
</feature>
<dbReference type="EMBL" id="KZ345139">
    <property type="protein sequence ID" value="PIO75473.1"/>
    <property type="molecule type" value="Genomic_DNA"/>
</dbReference>
<evidence type="ECO:0000256" key="1">
    <source>
        <dbReference type="SAM" id="MobiDB-lite"/>
    </source>
</evidence>
<protein>
    <submittedName>
        <fullName evidence="2">Uncharacterized protein</fullName>
    </submittedName>
</protein>
<dbReference type="Proteomes" id="UP000230423">
    <property type="component" value="Unassembled WGS sequence"/>
</dbReference>
<evidence type="ECO:0000313" key="3">
    <source>
        <dbReference type="Proteomes" id="UP000230423"/>
    </source>
</evidence>
<proteinExistence type="predicted"/>
<gene>
    <name evidence="2" type="ORF">TELCIR_02479</name>
</gene>